<evidence type="ECO:0000256" key="4">
    <source>
        <dbReference type="ARBA" id="ARBA00022989"/>
    </source>
</evidence>
<evidence type="ECO:0000256" key="5">
    <source>
        <dbReference type="ARBA" id="ARBA00023136"/>
    </source>
</evidence>
<gene>
    <name evidence="8" type="ORF">PAXINDRAFT_114110</name>
</gene>
<dbReference type="Gene3D" id="1.20.1250.20">
    <property type="entry name" value="MFS general substrate transporter like domains"/>
    <property type="match status" value="2"/>
</dbReference>
<keyword evidence="2" id="KW-0813">Transport</keyword>
<evidence type="ECO:0000313" key="8">
    <source>
        <dbReference type="EMBL" id="KIJ15745.1"/>
    </source>
</evidence>
<feature type="transmembrane region" description="Helical" evidence="6">
    <location>
        <begin position="228"/>
        <end position="250"/>
    </location>
</feature>
<feature type="transmembrane region" description="Helical" evidence="6">
    <location>
        <begin position="299"/>
        <end position="319"/>
    </location>
</feature>
<dbReference type="Pfam" id="PF07690">
    <property type="entry name" value="MFS_1"/>
    <property type="match status" value="1"/>
</dbReference>
<accession>A0A0C9TJG2</accession>
<sequence length="500" mass="55851">MMVSLSIAASIDFESSAVPPKIEVFSKPEGDDSESDVDADADADANFGGAEARRILERKLLAKLDLRMSILIVIYILNYIDRSNVSVARLKGLEADLHLVGQQFATLLSILYVGYVIMQVPSNMFMNWVGRPSIYLPTTMIVWGVISILTGVTKDFVGALLTRFFLGFIEAAFFPGSLFLISKWYKRNEVGFRTALLFCGNIISNAFGSLVASGILNTMGGKFGDAAWRWLFYIEGSLTIFVALCAFFILPDFPHNTSWLSDQERKLAIFRMREDTSTSDTDTASQSSGLWLALSDWKVWWFTVAVTAQISALSFNLYFPTLTATMGFGTTVSLLLCAPPFIVAAIFAFLYSRVSDRIGKRFIFIASSQMVGIIGFIIAMSTMNIAARYVSLFLMAQSYGGLVVFYAWMSNSFYRPTSKRAVSIAFINAFSQLGNIAGSYLWPSNWGPSYRYSYGICIAMSSLSIIMAWVFKEHLRRMNERMESEEREGGQEVKGFRYLL</sequence>
<comment type="subcellular location">
    <subcellularLocation>
        <location evidence="1">Membrane</location>
        <topology evidence="1">Multi-pass membrane protein</topology>
    </subcellularLocation>
</comment>
<keyword evidence="5 6" id="KW-0472">Membrane</keyword>
<dbReference type="HOGENOM" id="CLU_001265_0_6_1"/>
<feature type="transmembrane region" description="Helical" evidence="6">
    <location>
        <begin position="60"/>
        <end position="80"/>
    </location>
</feature>
<dbReference type="PANTHER" id="PTHR43791:SF6">
    <property type="entry name" value="TRANSPORTER, PUTATIVE (AFU_ORTHOLOGUE AFUA_1G16690)-RELATED"/>
    <property type="match status" value="1"/>
</dbReference>
<reference evidence="8 9" key="1">
    <citation type="submission" date="2014-06" db="EMBL/GenBank/DDBJ databases">
        <authorList>
            <consortium name="DOE Joint Genome Institute"/>
            <person name="Kuo A."/>
            <person name="Kohler A."/>
            <person name="Nagy L.G."/>
            <person name="Floudas D."/>
            <person name="Copeland A."/>
            <person name="Barry K.W."/>
            <person name="Cichocki N."/>
            <person name="Veneault-Fourrey C."/>
            <person name="LaButti K."/>
            <person name="Lindquist E.A."/>
            <person name="Lipzen A."/>
            <person name="Lundell T."/>
            <person name="Morin E."/>
            <person name="Murat C."/>
            <person name="Sun H."/>
            <person name="Tunlid A."/>
            <person name="Henrissat B."/>
            <person name="Grigoriev I.V."/>
            <person name="Hibbett D.S."/>
            <person name="Martin F."/>
            <person name="Nordberg H.P."/>
            <person name="Cantor M.N."/>
            <person name="Hua S.X."/>
        </authorList>
    </citation>
    <scope>NUCLEOTIDE SEQUENCE [LARGE SCALE GENOMIC DNA]</scope>
    <source>
        <strain evidence="8 9">ATCC 200175</strain>
    </source>
</reference>
<feature type="transmembrane region" description="Helical" evidence="6">
    <location>
        <begin position="362"/>
        <end position="383"/>
    </location>
</feature>
<reference evidence="9" key="2">
    <citation type="submission" date="2015-01" db="EMBL/GenBank/DDBJ databases">
        <title>Evolutionary Origins and Diversification of the Mycorrhizal Mutualists.</title>
        <authorList>
            <consortium name="DOE Joint Genome Institute"/>
            <consortium name="Mycorrhizal Genomics Consortium"/>
            <person name="Kohler A."/>
            <person name="Kuo A."/>
            <person name="Nagy L.G."/>
            <person name="Floudas D."/>
            <person name="Copeland A."/>
            <person name="Barry K.W."/>
            <person name="Cichocki N."/>
            <person name="Veneault-Fourrey C."/>
            <person name="LaButti K."/>
            <person name="Lindquist E.A."/>
            <person name="Lipzen A."/>
            <person name="Lundell T."/>
            <person name="Morin E."/>
            <person name="Murat C."/>
            <person name="Riley R."/>
            <person name="Ohm R."/>
            <person name="Sun H."/>
            <person name="Tunlid A."/>
            <person name="Henrissat B."/>
            <person name="Grigoriev I.V."/>
            <person name="Hibbett D.S."/>
            <person name="Martin F."/>
        </authorList>
    </citation>
    <scope>NUCLEOTIDE SEQUENCE [LARGE SCALE GENOMIC DNA]</scope>
    <source>
        <strain evidence="9">ATCC 200175</strain>
    </source>
</reference>
<name>A0A0C9TJG2_PAXIN</name>
<protein>
    <recommendedName>
        <fullName evidence="7">Major facilitator superfamily (MFS) profile domain-containing protein</fullName>
    </recommendedName>
</protein>
<keyword evidence="3 6" id="KW-0812">Transmembrane</keyword>
<dbReference type="GO" id="GO:0022857">
    <property type="term" value="F:transmembrane transporter activity"/>
    <property type="evidence" value="ECO:0007669"/>
    <property type="project" value="InterPro"/>
</dbReference>
<evidence type="ECO:0000256" key="3">
    <source>
        <dbReference type="ARBA" id="ARBA00022692"/>
    </source>
</evidence>
<keyword evidence="9" id="KW-1185">Reference proteome</keyword>
<feature type="transmembrane region" description="Helical" evidence="6">
    <location>
        <begin position="133"/>
        <end position="152"/>
    </location>
</feature>
<dbReference type="InterPro" id="IPR036259">
    <property type="entry name" value="MFS_trans_sf"/>
</dbReference>
<dbReference type="PROSITE" id="PS50850">
    <property type="entry name" value="MFS"/>
    <property type="match status" value="1"/>
</dbReference>
<feature type="transmembrane region" description="Helical" evidence="6">
    <location>
        <begin position="100"/>
        <end position="121"/>
    </location>
</feature>
<dbReference type="Proteomes" id="UP000053647">
    <property type="component" value="Unassembled WGS sequence"/>
</dbReference>
<dbReference type="OrthoDB" id="2985014at2759"/>
<dbReference type="InterPro" id="IPR011701">
    <property type="entry name" value="MFS"/>
</dbReference>
<feature type="transmembrane region" description="Helical" evidence="6">
    <location>
        <begin position="452"/>
        <end position="471"/>
    </location>
</feature>
<feature type="transmembrane region" description="Helical" evidence="6">
    <location>
        <begin position="421"/>
        <end position="440"/>
    </location>
</feature>
<evidence type="ECO:0000256" key="2">
    <source>
        <dbReference type="ARBA" id="ARBA00022448"/>
    </source>
</evidence>
<dbReference type="GO" id="GO:0016020">
    <property type="term" value="C:membrane"/>
    <property type="evidence" value="ECO:0007669"/>
    <property type="project" value="UniProtKB-SubCell"/>
</dbReference>
<dbReference type="AlphaFoldDB" id="A0A0C9TJG2"/>
<proteinExistence type="predicted"/>
<feature type="domain" description="Major facilitator superfamily (MFS) profile" evidence="7">
    <location>
        <begin position="67"/>
        <end position="476"/>
    </location>
</feature>
<evidence type="ECO:0000313" key="9">
    <source>
        <dbReference type="Proteomes" id="UP000053647"/>
    </source>
</evidence>
<dbReference type="InterPro" id="IPR020846">
    <property type="entry name" value="MFS_dom"/>
</dbReference>
<keyword evidence="4 6" id="KW-1133">Transmembrane helix</keyword>
<feature type="transmembrane region" description="Helical" evidence="6">
    <location>
        <begin position="164"/>
        <end position="182"/>
    </location>
</feature>
<dbReference type="FunFam" id="1.20.1250.20:FF:000013">
    <property type="entry name" value="MFS general substrate transporter"/>
    <property type="match status" value="1"/>
</dbReference>
<dbReference type="SUPFAM" id="SSF103473">
    <property type="entry name" value="MFS general substrate transporter"/>
    <property type="match status" value="1"/>
</dbReference>
<evidence type="ECO:0000256" key="1">
    <source>
        <dbReference type="ARBA" id="ARBA00004141"/>
    </source>
</evidence>
<feature type="transmembrane region" description="Helical" evidence="6">
    <location>
        <begin position="389"/>
        <end position="409"/>
    </location>
</feature>
<dbReference type="EMBL" id="KN819335">
    <property type="protein sequence ID" value="KIJ15745.1"/>
    <property type="molecule type" value="Genomic_DNA"/>
</dbReference>
<evidence type="ECO:0000259" key="7">
    <source>
        <dbReference type="PROSITE" id="PS50850"/>
    </source>
</evidence>
<dbReference type="FunFam" id="1.20.1250.20:FF:000057">
    <property type="entry name" value="MFS general substrate transporter"/>
    <property type="match status" value="1"/>
</dbReference>
<feature type="transmembrane region" description="Helical" evidence="6">
    <location>
        <begin position="331"/>
        <end position="350"/>
    </location>
</feature>
<feature type="transmembrane region" description="Helical" evidence="6">
    <location>
        <begin position="194"/>
        <end position="216"/>
    </location>
</feature>
<evidence type="ECO:0000256" key="6">
    <source>
        <dbReference type="SAM" id="Phobius"/>
    </source>
</evidence>
<dbReference type="PANTHER" id="PTHR43791">
    <property type="entry name" value="PERMEASE-RELATED"/>
    <property type="match status" value="1"/>
</dbReference>
<organism evidence="8 9">
    <name type="scientific">Paxillus involutus ATCC 200175</name>
    <dbReference type="NCBI Taxonomy" id="664439"/>
    <lineage>
        <taxon>Eukaryota</taxon>
        <taxon>Fungi</taxon>
        <taxon>Dikarya</taxon>
        <taxon>Basidiomycota</taxon>
        <taxon>Agaricomycotina</taxon>
        <taxon>Agaricomycetes</taxon>
        <taxon>Agaricomycetidae</taxon>
        <taxon>Boletales</taxon>
        <taxon>Paxilineae</taxon>
        <taxon>Paxillaceae</taxon>
        <taxon>Paxillus</taxon>
    </lineage>
</organism>